<proteinExistence type="predicted"/>
<reference evidence="2 3" key="1">
    <citation type="submission" date="2017-06" db="EMBL/GenBank/DDBJ databases">
        <authorList>
            <person name="Kim H.J."/>
            <person name="Triplett B.A."/>
        </authorList>
    </citation>
    <scope>NUCLEOTIDE SEQUENCE [LARGE SCALE GENOMIC DNA]</scope>
    <source>
        <strain evidence="2 3">DSM 18704</strain>
    </source>
</reference>
<sequence length="224" mass="24629">MTGRKKGGSHLGALFVAGGGILFVAYIFNYQGVQTTLDGFFNDLYRGSQTHTGEVQTGFDAVLPIVGYVLAGVIGLVVLRTLFRGAGSLSQSLRLSRRQEVSLHDFCADAQKHDISIKVAREAYKLMEPLCRGRMRAGLTDRLGGDLRLSELQRDDLYDTLLLMTDRKADPAKARPAMETLLEMMTVVQDSPRRSVGQSVIRPVAAASPVVHPVRLSEKEKQLR</sequence>
<evidence type="ECO:0000256" key="1">
    <source>
        <dbReference type="SAM" id="Phobius"/>
    </source>
</evidence>
<evidence type="ECO:0000313" key="3">
    <source>
        <dbReference type="Proteomes" id="UP000198356"/>
    </source>
</evidence>
<keyword evidence="1" id="KW-1133">Transmembrane helix</keyword>
<protein>
    <submittedName>
        <fullName evidence="2">Uncharacterized protein</fullName>
    </submittedName>
</protein>
<name>A0A239M0J5_9BACT</name>
<organism evidence="2 3">
    <name type="scientific">Granulicella rosea</name>
    <dbReference type="NCBI Taxonomy" id="474952"/>
    <lineage>
        <taxon>Bacteria</taxon>
        <taxon>Pseudomonadati</taxon>
        <taxon>Acidobacteriota</taxon>
        <taxon>Terriglobia</taxon>
        <taxon>Terriglobales</taxon>
        <taxon>Acidobacteriaceae</taxon>
        <taxon>Granulicella</taxon>
    </lineage>
</organism>
<dbReference type="Proteomes" id="UP000198356">
    <property type="component" value="Unassembled WGS sequence"/>
</dbReference>
<gene>
    <name evidence="2" type="ORF">SAMN05421770_1095</name>
</gene>
<feature type="transmembrane region" description="Helical" evidence="1">
    <location>
        <begin position="12"/>
        <end position="30"/>
    </location>
</feature>
<feature type="transmembrane region" description="Helical" evidence="1">
    <location>
        <begin position="61"/>
        <end position="83"/>
    </location>
</feature>
<keyword evidence="1" id="KW-0472">Membrane</keyword>
<accession>A0A239M0J5</accession>
<keyword evidence="3" id="KW-1185">Reference proteome</keyword>
<dbReference type="AlphaFoldDB" id="A0A239M0J5"/>
<evidence type="ECO:0000313" key="2">
    <source>
        <dbReference type="EMBL" id="SNT36030.1"/>
    </source>
</evidence>
<dbReference type="EMBL" id="FZOU01000009">
    <property type="protein sequence ID" value="SNT36030.1"/>
    <property type="molecule type" value="Genomic_DNA"/>
</dbReference>
<keyword evidence="1" id="KW-0812">Transmembrane</keyword>